<dbReference type="GO" id="GO:0016740">
    <property type="term" value="F:transferase activity"/>
    <property type="evidence" value="ECO:0007669"/>
    <property type="project" value="UniProtKB-KW"/>
</dbReference>
<evidence type="ECO:0000313" key="8">
    <source>
        <dbReference type="EMBL" id="RED48768.1"/>
    </source>
</evidence>
<evidence type="ECO:0000256" key="3">
    <source>
        <dbReference type="ARBA" id="ARBA00010008"/>
    </source>
</evidence>
<dbReference type="GO" id="GO:0030170">
    <property type="term" value="F:pyridoxal phosphate binding"/>
    <property type="evidence" value="ECO:0007669"/>
    <property type="project" value="InterPro"/>
</dbReference>
<dbReference type="InterPro" id="IPR004839">
    <property type="entry name" value="Aminotransferase_I/II_large"/>
</dbReference>
<dbReference type="PROSITE" id="PS00599">
    <property type="entry name" value="AA_TRANSFER_CLASS_2"/>
    <property type="match status" value="1"/>
</dbReference>
<dbReference type="EMBL" id="QRDX01000003">
    <property type="protein sequence ID" value="RED48768.1"/>
    <property type="molecule type" value="Genomic_DNA"/>
</dbReference>
<dbReference type="AlphaFoldDB" id="A0A3D9HH08"/>
<dbReference type="SUPFAM" id="SSF53383">
    <property type="entry name" value="PLP-dependent transferases"/>
    <property type="match status" value="1"/>
</dbReference>
<evidence type="ECO:0000256" key="1">
    <source>
        <dbReference type="ARBA" id="ARBA00001933"/>
    </source>
</evidence>
<evidence type="ECO:0000313" key="9">
    <source>
        <dbReference type="Proteomes" id="UP000256629"/>
    </source>
</evidence>
<dbReference type="Pfam" id="PF00155">
    <property type="entry name" value="Aminotran_1_2"/>
    <property type="match status" value="1"/>
</dbReference>
<dbReference type="PANTHER" id="PTHR13693:SF77">
    <property type="entry name" value="8-AMINO-7-OXONONANOATE SYNTHASE"/>
    <property type="match status" value="1"/>
</dbReference>
<dbReference type="InterPro" id="IPR015424">
    <property type="entry name" value="PyrdxlP-dep_Trfase"/>
</dbReference>
<organism evidence="8 9">
    <name type="scientific">Seonamhaeicola aphaedonensis</name>
    <dbReference type="NCBI Taxonomy" id="1461338"/>
    <lineage>
        <taxon>Bacteria</taxon>
        <taxon>Pseudomonadati</taxon>
        <taxon>Bacteroidota</taxon>
        <taxon>Flavobacteriia</taxon>
        <taxon>Flavobacteriales</taxon>
        <taxon>Flavobacteriaceae</taxon>
    </lineage>
</organism>
<evidence type="ECO:0000256" key="6">
    <source>
        <dbReference type="RuleBase" id="RU003693"/>
    </source>
</evidence>
<evidence type="ECO:0000259" key="7">
    <source>
        <dbReference type="Pfam" id="PF00155"/>
    </source>
</evidence>
<dbReference type="InterPro" id="IPR050087">
    <property type="entry name" value="AON_synthase_class-II"/>
</dbReference>
<dbReference type="InterPro" id="IPR015421">
    <property type="entry name" value="PyrdxlP-dep_Trfase_major"/>
</dbReference>
<feature type="domain" description="Aminotransferase class I/classII large" evidence="7">
    <location>
        <begin position="41"/>
        <end position="382"/>
    </location>
</feature>
<dbReference type="InterPro" id="IPR001917">
    <property type="entry name" value="Aminotrans_II_pyridoxalP_BS"/>
</dbReference>
<evidence type="ECO:0000256" key="2">
    <source>
        <dbReference type="ARBA" id="ARBA00005189"/>
    </source>
</evidence>
<sequence length="392" mass="44089">MKLKSTNFAYICFMQFPKKLEDKLNHRKVNNALRTLKNQNNLIDFSSNDYLGFAKNHTIFDNAHYYLTGHNIKQNGATGSRLLSGNHSLYPVVESILTNVHNSEAALIFNSGYNANVGFFSSVPQKDDIIIYDELSHASIRDGIALSHAKAYKFKHNNLEHLSEMLKRVQHDNDTYVVTESVFSMDGDSPELVKLSELCRKHNAYLVVDEAHAVGVFGNNGEGLVQHLKLENYVFARLATFGKALGCHGAAILGNEQLKQYLINFSRSFIYTTGLPPHALATIQSAYSEMSVTDQRRKLLQNIVYFKNGILNNKLHDVFIESHSAIHCCIISGNENVKFISEKLQSKGFDVKPILSPTVPDGQERLRFCLHSYNSEKEIMEVLALLGTFVKA</sequence>
<keyword evidence="4" id="KW-0808">Transferase</keyword>
<dbReference type="Gene3D" id="3.40.640.10">
    <property type="entry name" value="Type I PLP-dependent aspartate aminotransferase-like (Major domain)"/>
    <property type="match status" value="1"/>
</dbReference>
<reference evidence="8 9" key="1">
    <citation type="submission" date="2018-07" db="EMBL/GenBank/DDBJ databases">
        <title>Genomic Encyclopedia of Type Strains, Phase III (KMG-III): the genomes of soil and plant-associated and newly described type strains.</title>
        <authorList>
            <person name="Whitman W."/>
        </authorList>
    </citation>
    <scope>NUCLEOTIDE SEQUENCE [LARGE SCALE GENOMIC DNA]</scope>
    <source>
        <strain evidence="8 9">CECT 8487</strain>
    </source>
</reference>
<keyword evidence="9" id="KW-1185">Reference proteome</keyword>
<keyword evidence="5 6" id="KW-0663">Pyridoxal phosphate</keyword>
<comment type="pathway">
    <text evidence="2">Lipid metabolism.</text>
</comment>
<comment type="caution">
    <text evidence="8">The sequence shown here is derived from an EMBL/GenBank/DDBJ whole genome shotgun (WGS) entry which is preliminary data.</text>
</comment>
<evidence type="ECO:0000256" key="5">
    <source>
        <dbReference type="ARBA" id="ARBA00022898"/>
    </source>
</evidence>
<comment type="cofactor">
    <cofactor evidence="1 6">
        <name>pyridoxal 5'-phosphate</name>
        <dbReference type="ChEBI" id="CHEBI:597326"/>
    </cofactor>
</comment>
<accession>A0A3D9HH08</accession>
<comment type="similarity">
    <text evidence="3">Belongs to the class-II pyridoxal-phosphate-dependent aminotransferase family. BioF subfamily.</text>
</comment>
<dbReference type="Proteomes" id="UP000256629">
    <property type="component" value="Unassembled WGS sequence"/>
</dbReference>
<evidence type="ECO:0000256" key="4">
    <source>
        <dbReference type="ARBA" id="ARBA00022679"/>
    </source>
</evidence>
<gene>
    <name evidence="8" type="ORF">DFQ02_10398</name>
</gene>
<proteinExistence type="inferred from homology"/>
<name>A0A3D9HH08_9FLAO</name>
<dbReference type="InterPro" id="IPR015422">
    <property type="entry name" value="PyrdxlP-dep_Trfase_small"/>
</dbReference>
<dbReference type="GO" id="GO:0009102">
    <property type="term" value="P:biotin biosynthetic process"/>
    <property type="evidence" value="ECO:0007669"/>
    <property type="project" value="TreeGrafter"/>
</dbReference>
<dbReference type="PANTHER" id="PTHR13693">
    <property type="entry name" value="CLASS II AMINOTRANSFERASE/8-AMINO-7-OXONONANOATE SYNTHASE"/>
    <property type="match status" value="1"/>
</dbReference>
<protein>
    <submittedName>
        <fullName evidence="8">8-amino-7-oxononanoate synthase</fullName>
    </submittedName>
</protein>
<dbReference type="Gene3D" id="3.90.1150.10">
    <property type="entry name" value="Aspartate Aminotransferase, domain 1"/>
    <property type="match status" value="1"/>
</dbReference>